<organism evidence="2 3">
    <name type="scientific">Candidatus Merdimorpha stercoravium</name>
    <dbReference type="NCBI Taxonomy" id="2840863"/>
    <lineage>
        <taxon>Bacteria</taxon>
        <taxon>Pseudomonadati</taxon>
        <taxon>Bacteroidota</taxon>
        <taxon>Flavobacteriia</taxon>
        <taxon>Flavobacteriales</taxon>
        <taxon>Candidatus Merdimorpha</taxon>
    </lineage>
</organism>
<evidence type="ECO:0000313" key="3">
    <source>
        <dbReference type="Proteomes" id="UP000824161"/>
    </source>
</evidence>
<evidence type="ECO:0000256" key="1">
    <source>
        <dbReference type="SAM" id="MobiDB-lite"/>
    </source>
</evidence>
<dbReference type="EMBL" id="DVLY01000065">
    <property type="protein sequence ID" value="HIT97762.1"/>
    <property type="molecule type" value="Genomic_DNA"/>
</dbReference>
<sequence length="172" mass="18630">MENEILKQWQRDYPSIPADVLAKLAGFLETVCGGDAARRSELVTAAADAMAMLSERFSASAQAEAQLAEYEQGWATQAEFVQALSKELADRGVPEAFWKAALEVDTLQGEVVPSADAIQAGYKAYLQQQADEKVAQQPRPQQATQTAKVSPAVENYLRSLRSDSPLAGKLKG</sequence>
<feature type="region of interest" description="Disordered" evidence="1">
    <location>
        <begin position="131"/>
        <end position="150"/>
    </location>
</feature>
<name>A0A9D1HB14_9FLAO</name>
<evidence type="ECO:0000313" key="2">
    <source>
        <dbReference type="EMBL" id="HIT97762.1"/>
    </source>
</evidence>
<accession>A0A9D1HB14</accession>
<protein>
    <submittedName>
        <fullName evidence="2">Uncharacterized protein</fullName>
    </submittedName>
</protein>
<gene>
    <name evidence="2" type="ORF">IAC44_02890</name>
</gene>
<comment type="caution">
    <text evidence="2">The sequence shown here is derived from an EMBL/GenBank/DDBJ whole genome shotgun (WGS) entry which is preliminary data.</text>
</comment>
<reference evidence="2" key="2">
    <citation type="journal article" date="2021" name="PeerJ">
        <title>Extensive microbial diversity within the chicken gut microbiome revealed by metagenomics and culture.</title>
        <authorList>
            <person name="Gilroy R."/>
            <person name="Ravi A."/>
            <person name="Getino M."/>
            <person name="Pursley I."/>
            <person name="Horton D.L."/>
            <person name="Alikhan N.F."/>
            <person name="Baker D."/>
            <person name="Gharbi K."/>
            <person name="Hall N."/>
            <person name="Watson M."/>
            <person name="Adriaenssens E.M."/>
            <person name="Foster-Nyarko E."/>
            <person name="Jarju S."/>
            <person name="Secka A."/>
            <person name="Antonio M."/>
            <person name="Oren A."/>
            <person name="Chaudhuri R.R."/>
            <person name="La Ragione R."/>
            <person name="Hildebrand F."/>
            <person name="Pallen M.J."/>
        </authorList>
    </citation>
    <scope>NUCLEOTIDE SEQUENCE</scope>
    <source>
        <strain evidence="2">1383</strain>
    </source>
</reference>
<dbReference type="Proteomes" id="UP000824161">
    <property type="component" value="Unassembled WGS sequence"/>
</dbReference>
<proteinExistence type="predicted"/>
<dbReference type="AlphaFoldDB" id="A0A9D1HB14"/>
<feature type="compositionally biased region" description="Low complexity" evidence="1">
    <location>
        <begin position="135"/>
        <end position="147"/>
    </location>
</feature>
<reference evidence="2" key="1">
    <citation type="submission" date="2020-10" db="EMBL/GenBank/DDBJ databases">
        <authorList>
            <person name="Gilroy R."/>
        </authorList>
    </citation>
    <scope>NUCLEOTIDE SEQUENCE</scope>
    <source>
        <strain evidence="2">1383</strain>
    </source>
</reference>